<gene>
    <name evidence="8" type="ORF">EV702DRAFT_976662</name>
</gene>
<comment type="subcellular location">
    <subcellularLocation>
        <location evidence="7">Nucleus</location>
        <location evidence="7">Nuclear pore complex</location>
    </subcellularLocation>
    <subcellularLocation>
        <location evidence="7">Nucleus membrane</location>
    </subcellularLocation>
</comment>
<evidence type="ECO:0000256" key="5">
    <source>
        <dbReference type="ARBA" id="ARBA00023132"/>
    </source>
</evidence>
<organism evidence="8 9">
    <name type="scientific">Suillus placidus</name>
    <dbReference type="NCBI Taxonomy" id="48579"/>
    <lineage>
        <taxon>Eukaryota</taxon>
        <taxon>Fungi</taxon>
        <taxon>Dikarya</taxon>
        <taxon>Basidiomycota</taxon>
        <taxon>Agaricomycotina</taxon>
        <taxon>Agaricomycetes</taxon>
        <taxon>Agaricomycetidae</taxon>
        <taxon>Boletales</taxon>
        <taxon>Suillineae</taxon>
        <taxon>Suillaceae</taxon>
        <taxon>Suillus</taxon>
    </lineage>
</organism>
<dbReference type="GO" id="GO:0006406">
    <property type="term" value="P:mRNA export from nucleus"/>
    <property type="evidence" value="ECO:0007669"/>
    <property type="project" value="TreeGrafter"/>
</dbReference>
<dbReference type="Gene3D" id="1.20.190.50">
    <property type="match status" value="1"/>
</dbReference>
<keyword evidence="3" id="KW-0653">Protein transport</keyword>
<comment type="subunit">
    <text evidence="7">Part of the nuclear pore complex (NPC).</text>
</comment>
<dbReference type="PANTHER" id="PTHR13003:SF2">
    <property type="entry name" value="NUCLEAR PORE COMPLEX PROTEIN NUP107"/>
    <property type="match status" value="1"/>
</dbReference>
<evidence type="ECO:0000256" key="7">
    <source>
        <dbReference type="RuleBase" id="RU365072"/>
    </source>
</evidence>
<comment type="caution">
    <text evidence="8">The sequence shown here is derived from an EMBL/GenBank/DDBJ whole genome shotgun (WGS) entry which is preliminary data.</text>
</comment>
<evidence type="ECO:0000256" key="2">
    <source>
        <dbReference type="ARBA" id="ARBA00022816"/>
    </source>
</evidence>
<evidence type="ECO:0000256" key="3">
    <source>
        <dbReference type="ARBA" id="ARBA00022927"/>
    </source>
</evidence>
<dbReference type="GO" id="GO:0000973">
    <property type="term" value="P:post-transcriptional tethering of RNA polymerase II gene DNA at nuclear periphery"/>
    <property type="evidence" value="ECO:0007669"/>
    <property type="project" value="TreeGrafter"/>
</dbReference>
<keyword evidence="2" id="KW-0509">mRNA transport</keyword>
<keyword evidence="6 7" id="KW-0539">Nucleus</keyword>
<dbReference type="AlphaFoldDB" id="A0A9P6ZPC5"/>
<evidence type="ECO:0000256" key="1">
    <source>
        <dbReference type="ARBA" id="ARBA00022448"/>
    </source>
</evidence>
<dbReference type="Pfam" id="PF04121">
    <property type="entry name" value="Nup84_Nup100"/>
    <property type="match status" value="1"/>
</dbReference>
<dbReference type="Proteomes" id="UP000714275">
    <property type="component" value="Unassembled WGS sequence"/>
</dbReference>
<evidence type="ECO:0000256" key="4">
    <source>
        <dbReference type="ARBA" id="ARBA00023010"/>
    </source>
</evidence>
<reference evidence="8" key="1">
    <citation type="journal article" date="2020" name="New Phytol.">
        <title>Comparative genomics reveals dynamic genome evolution in host specialist ectomycorrhizal fungi.</title>
        <authorList>
            <person name="Lofgren L.A."/>
            <person name="Nguyen N.H."/>
            <person name="Vilgalys R."/>
            <person name="Ruytinx J."/>
            <person name="Liao H.L."/>
            <person name="Branco S."/>
            <person name="Kuo A."/>
            <person name="LaButti K."/>
            <person name="Lipzen A."/>
            <person name="Andreopoulos W."/>
            <person name="Pangilinan J."/>
            <person name="Riley R."/>
            <person name="Hundley H."/>
            <person name="Na H."/>
            <person name="Barry K."/>
            <person name="Grigoriev I.V."/>
            <person name="Stajich J.E."/>
            <person name="Kennedy P.G."/>
        </authorList>
    </citation>
    <scope>NUCLEOTIDE SEQUENCE</scope>
    <source>
        <strain evidence="8">DOB743</strain>
    </source>
</reference>
<dbReference type="GO" id="GO:0031965">
    <property type="term" value="C:nuclear membrane"/>
    <property type="evidence" value="ECO:0007669"/>
    <property type="project" value="UniProtKB-SubCell"/>
</dbReference>
<comment type="function">
    <text evidence="7">Functions as a component of the nuclear pore complex (NPC).</text>
</comment>
<keyword evidence="5 7" id="KW-0906">Nuclear pore complex</keyword>
<dbReference type="GO" id="GO:0031080">
    <property type="term" value="C:nuclear pore outer ring"/>
    <property type="evidence" value="ECO:0007669"/>
    <property type="project" value="TreeGrafter"/>
</dbReference>
<protein>
    <recommendedName>
        <fullName evidence="7">Nuclear pore complex protein</fullName>
    </recommendedName>
</protein>
<evidence type="ECO:0000256" key="6">
    <source>
        <dbReference type="ARBA" id="ARBA00023242"/>
    </source>
</evidence>
<evidence type="ECO:0000313" key="9">
    <source>
        <dbReference type="Proteomes" id="UP000714275"/>
    </source>
</evidence>
<comment type="similarity">
    <text evidence="7">Belongs to the nucleoporin Nup84/Nup107 family.</text>
</comment>
<dbReference type="EMBL" id="JABBWD010000053">
    <property type="protein sequence ID" value="KAG1772495.1"/>
    <property type="molecule type" value="Genomic_DNA"/>
</dbReference>
<accession>A0A9P6ZPC5</accession>
<keyword evidence="9" id="KW-1185">Reference proteome</keyword>
<keyword evidence="7" id="KW-0472">Membrane</keyword>
<name>A0A9P6ZPC5_9AGAM</name>
<evidence type="ECO:0000313" key="8">
    <source>
        <dbReference type="EMBL" id="KAG1772495.1"/>
    </source>
</evidence>
<sequence length="268" mass="30513">PSVIALQATPSDVELLLLRSIEWTTFEDGTHDTALEQATVILRYFLGAGRVSLAKNLVEMLPRELASIDQPEERATEYLHYRQFFTIWDSLDRVVECQSLEVSIMNRDTRAAWLSDYTGLIDHAYDAVVKLLTSDWMMPDETGDRRSRELTRVRQIYVPELILRLHVMLYASREHVPENLKCALELANIVADSRYKLYDDFLHLDGRRLGEYLDAVRRATIAGLEGGGSDPFKVILLHICSLSLRDALAVIMALLMGCEVFARPFPLT</sequence>
<proteinExistence type="inferred from homology"/>
<keyword evidence="1 7" id="KW-0813">Transport</keyword>
<keyword evidence="4 7" id="KW-0811">Translocation</keyword>
<dbReference type="GO" id="GO:0017056">
    <property type="term" value="F:structural constituent of nuclear pore"/>
    <property type="evidence" value="ECO:0007669"/>
    <property type="project" value="UniProtKB-UniRule"/>
</dbReference>
<dbReference type="InterPro" id="IPR007252">
    <property type="entry name" value="Nup84/Nup107"/>
</dbReference>
<dbReference type="PANTHER" id="PTHR13003">
    <property type="entry name" value="NUP107-RELATED"/>
    <property type="match status" value="1"/>
</dbReference>
<feature type="non-terminal residue" evidence="8">
    <location>
        <position position="1"/>
    </location>
</feature>
<dbReference type="GO" id="GO:0006606">
    <property type="term" value="P:protein import into nucleus"/>
    <property type="evidence" value="ECO:0007669"/>
    <property type="project" value="TreeGrafter"/>
</dbReference>
<dbReference type="OrthoDB" id="3098at2759"/>